<comment type="similarity">
    <text evidence="2">In the C-terminal section; belongs to the eukaryotic ribosomal protein eS31 family.</text>
</comment>
<keyword evidence="5" id="KW-0689">Ribosomal protein</keyword>
<dbReference type="GO" id="GO:1990904">
    <property type="term" value="C:ribonucleoprotein complex"/>
    <property type="evidence" value="ECO:0007669"/>
    <property type="project" value="UniProtKB-KW"/>
</dbReference>
<dbReference type="SUPFAM" id="SSF57829">
    <property type="entry name" value="Zn-binding ribosomal proteins"/>
    <property type="match status" value="1"/>
</dbReference>
<dbReference type="Gene3D" id="3.10.20.90">
    <property type="entry name" value="Phosphatidylinositol 3-kinase Catalytic Subunit, Chain A, domain 1"/>
    <property type="match status" value="1"/>
</dbReference>
<dbReference type="PRINTS" id="PR00348">
    <property type="entry name" value="UBIQUITIN"/>
</dbReference>
<gene>
    <name evidence="9" type="primary">Cni-ubl-1</name>
    <name evidence="9" type="synonym">Cnig_chr_III.g8926</name>
    <name evidence="9" type="ORF">B9Z55_008926</name>
</gene>
<organism evidence="9 10">
    <name type="scientific">Caenorhabditis nigoni</name>
    <dbReference type="NCBI Taxonomy" id="1611254"/>
    <lineage>
        <taxon>Eukaryota</taxon>
        <taxon>Metazoa</taxon>
        <taxon>Ecdysozoa</taxon>
        <taxon>Nematoda</taxon>
        <taxon>Chromadorea</taxon>
        <taxon>Rhabditida</taxon>
        <taxon>Rhabditina</taxon>
        <taxon>Rhabditomorpha</taxon>
        <taxon>Rhabditoidea</taxon>
        <taxon>Rhabditidae</taxon>
        <taxon>Peloderinae</taxon>
        <taxon>Caenorhabditis</taxon>
    </lineage>
</organism>
<dbReference type="Pfam" id="PF00240">
    <property type="entry name" value="ubiquitin"/>
    <property type="match status" value="1"/>
</dbReference>
<dbReference type="CDD" id="cd16107">
    <property type="entry name" value="Ubl_AtUPL5_like"/>
    <property type="match status" value="1"/>
</dbReference>
<accession>A0A2G5UPR1</accession>
<name>A0A2G5UPR1_9PELO</name>
<evidence type="ECO:0000256" key="1">
    <source>
        <dbReference type="ARBA" id="ARBA00008373"/>
    </source>
</evidence>
<dbReference type="GO" id="GO:0003735">
    <property type="term" value="F:structural constituent of ribosome"/>
    <property type="evidence" value="ECO:0007669"/>
    <property type="project" value="InterPro"/>
</dbReference>
<dbReference type="InterPro" id="IPR038582">
    <property type="entry name" value="Ribosomal_eS31_euk-type_sf"/>
</dbReference>
<comment type="similarity">
    <text evidence="1">In the N-terminal section; belongs to the ubiquitin family.</text>
</comment>
<dbReference type="InterPro" id="IPR029071">
    <property type="entry name" value="Ubiquitin-like_domsf"/>
</dbReference>
<dbReference type="InterPro" id="IPR011332">
    <property type="entry name" value="Ribosomal_zn-bd"/>
</dbReference>
<evidence type="ECO:0000259" key="8">
    <source>
        <dbReference type="PROSITE" id="PS50053"/>
    </source>
</evidence>
<dbReference type="SMART" id="SM00213">
    <property type="entry name" value="UBQ"/>
    <property type="match status" value="1"/>
</dbReference>
<dbReference type="PROSITE" id="PS50053">
    <property type="entry name" value="UBIQUITIN_2"/>
    <property type="match status" value="1"/>
</dbReference>
<reference evidence="10" key="1">
    <citation type="submission" date="2017-10" db="EMBL/GenBank/DDBJ databases">
        <title>Rapid genome shrinkage in a self-fertile nematode reveals novel sperm competition proteins.</title>
        <authorList>
            <person name="Yin D."/>
            <person name="Schwarz E.M."/>
            <person name="Thomas C.G."/>
            <person name="Felde R.L."/>
            <person name="Korf I.F."/>
            <person name="Cutter A.D."/>
            <person name="Schartner C.M."/>
            <person name="Ralston E.J."/>
            <person name="Meyer B.J."/>
            <person name="Haag E.S."/>
        </authorList>
    </citation>
    <scope>NUCLEOTIDE SEQUENCE [LARGE SCALE GENOMIC DNA]</scope>
    <source>
        <strain evidence="10">JU1422</strain>
    </source>
</reference>
<evidence type="ECO:0000313" key="9">
    <source>
        <dbReference type="EMBL" id="PIC41544.1"/>
    </source>
</evidence>
<keyword evidence="4" id="KW-0862">Zinc</keyword>
<dbReference type="InterPro" id="IPR019956">
    <property type="entry name" value="Ubiquitin_dom"/>
</dbReference>
<dbReference type="InterPro" id="IPR002906">
    <property type="entry name" value="Ribosomal_eS31"/>
</dbReference>
<dbReference type="Pfam" id="PF01599">
    <property type="entry name" value="Ribosomal_S27"/>
    <property type="match status" value="1"/>
</dbReference>
<dbReference type="InterPro" id="IPR019954">
    <property type="entry name" value="Ubiquitin_CS"/>
</dbReference>
<feature type="region of interest" description="Disordered" evidence="7">
    <location>
        <begin position="1"/>
        <end position="39"/>
    </location>
</feature>
<proteinExistence type="inferred from homology"/>
<keyword evidence="6" id="KW-0687">Ribonucleoprotein</keyword>
<evidence type="ECO:0000256" key="3">
    <source>
        <dbReference type="ARBA" id="ARBA00022499"/>
    </source>
</evidence>
<evidence type="ECO:0000313" key="10">
    <source>
        <dbReference type="Proteomes" id="UP000230233"/>
    </source>
</evidence>
<dbReference type="Gene3D" id="6.20.50.150">
    <property type="match status" value="1"/>
</dbReference>
<dbReference type="AlphaFoldDB" id="A0A2G5UPR1"/>
<dbReference type="Proteomes" id="UP000230233">
    <property type="component" value="Chromosome III"/>
</dbReference>
<dbReference type="SMART" id="SM01402">
    <property type="entry name" value="Ribosomal_S27"/>
    <property type="match status" value="1"/>
</dbReference>
<sequence length="209" mass="22848">MSKGGIELGSPRSKRKRAPAYAKSATEEEDAEGDDKGEKLGFTSPAMVFVKTLNRTLYLEVAANENVLSIKQQIEAAEGIPSAEQRLVFAGRQLEDSDCGLDAEATIYVNLELLGGAKKRKKKVYTTPKKNKRKPKKVKLAVLKYYKIDENGKITRLRKECQQPSCGGGVFMAQHANRHYCGRCHDTLVVDTATAAATSGEKGGKKGKK</sequence>
<feature type="domain" description="Ubiquitin-like" evidence="8">
    <location>
        <begin position="46"/>
        <end position="116"/>
    </location>
</feature>
<protein>
    <recommendedName>
        <fullName evidence="8">Ubiquitin-like domain-containing protein</fullName>
    </recommendedName>
</protein>
<dbReference type="STRING" id="1611254.A0A2G5UPR1"/>
<dbReference type="EMBL" id="PDUG01000003">
    <property type="protein sequence ID" value="PIC41544.1"/>
    <property type="molecule type" value="Genomic_DNA"/>
</dbReference>
<dbReference type="InterPro" id="IPR000626">
    <property type="entry name" value="Ubiquitin-like_dom"/>
</dbReference>
<evidence type="ECO:0000256" key="7">
    <source>
        <dbReference type="SAM" id="MobiDB-lite"/>
    </source>
</evidence>
<evidence type="ECO:0000256" key="6">
    <source>
        <dbReference type="ARBA" id="ARBA00023274"/>
    </source>
</evidence>
<dbReference type="PANTHER" id="PTHR10666">
    <property type="entry name" value="UBIQUITIN"/>
    <property type="match status" value="1"/>
</dbReference>
<evidence type="ECO:0000256" key="5">
    <source>
        <dbReference type="ARBA" id="ARBA00022980"/>
    </source>
</evidence>
<dbReference type="InterPro" id="IPR050158">
    <property type="entry name" value="Ubiquitin_ubiquitin-like"/>
</dbReference>
<dbReference type="PROSITE" id="PS00299">
    <property type="entry name" value="UBIQUITIN_1"/>
    <property type="match status" value="1"/>
</dbReference>
<keyword evidence="3" id="KW-1017">Isopeptide bond</keyword>
<evidence type="ECO:0000256" key="4">
    <source>
        <dbReference type="ARBA" id="ARBA00022833"/>
    </source>
</evidence>
<dbReference type="GO" id="GO:0005840">
    <property type="term" value="C:ribosome"/>
    <property type="evidence" value="ECO:0007669"/>
    <property type="project" value="UniProtKB-KW"/>
</dbReference>
<dbReference type="OrthoDB" id="428577at2759"/>
<keyword evidence="10" id="KW-1185">Reference proteome</keyword>
<dbReference type="SUPFAM" id="SSF54236">
    <property type="entry name" value="Ubiquitin-like"/>
    <property type="match status" value="1"/>
</dbReference>
<comment type="caution">
    <text evidence="9">The sequence shown here is derived from an EMBL/GenBank/DDBJ whole genome shotgun (WGS) entry which is preliminary data.</text>
</comment>
<dbReference type="GO" id="GO:0006412">
    <property type="term" value="P:translation"/>
    <property type="evidence" value="ECO:0007669"/>
    <property type="project" value="InterPro"/>
</dbReference>
<evidence type="ECO:0000256" key="2">
    <source>
        <dbReference type="ARBA" id="ARBA00009891"/>
    </source>
</evidence>